<dbReference type="PANTHER" id="PTHR33306">
    <property type="entry name" value="EXPRESSED PROTEIN-RELATED-RELATED"/>
    <property type="match status" value="1"/>
</dbReference>
<organism evidence="2 3">
    <name type="scientific">Gossypium barbadense</name>
    <name type="common">Sea Island cotton</name>
    <name type="synonym">Hibiscus barbadensis</name>
    <dbReference type="NCBI Taxonomy" id="3634"/>
    <lineage>
        <taxon>Eukaryota</taxon>
        <taxon>Viridiplantae</taxon>
        <taxon>Streptophyta</taxon>
        <taxon>Embryophyta</taxon>
        <taxon>Tracheophyta</taxon>
        <taxon>Spermatophyta</taxon>
        <taxon>Magnoliopsida</taxon>
        <taxon>eudicotyledons</taxon>
        <taxon>Gunneridae</taxon>
        <taxon>Pentapetalae</taxon>
        <taxon>rosids</taxon>
        <taxon>malvids</taxon>
        <taxon>Malvales</taxon>
        <taxon>Malvaceae</taxon>
        <taxon>Malvoideae</taxon>
        <taxon>Gossypium</taxon>
    </lineage>
</organism>
<keyword evidence="1" id="KW-0472">Membrane</keyword>
<reference evidence="2 3" key="1">
    <citation type="submission" date="2015-01" db="EMBL/GenBank/DDBJ databases">
        <title>Genome of allotetraploid Gossypium barbadense reveals genomic plasticity and fiber elongation in cotton evolution.</title>
        <authorList>
            <person name="Chen X."/>
            <person name="Liu X."/>
            <person name="Zhao B."/>
            <person name="Zheng H."/>
            <person name="Hu Y."/>
            <person name="Lu G."/>
            <person name="Yang C."/>
            <person name="Chen J."/>
            <person name="Shan C."/>
            <person name="Zhang L."/>
            <person name="Zhou Y."/>
            <person name="Wang L."/>
            <person name="Guo W."/>
            <person name="Bai Y."/>
            <person name="Ruan J."/>
            <person name="Shangguan X."/>
            <person name="Mao Y."/>
            <person name="Jiang J."/>
            <person name="Zhu Y."/>
            <person name="Lei J."/>
            <person name="Kang H."/>
            <person name="Chen S."/>
            <person name="He X."/>
            <person name="Wang R."/>
            <person name="Wang Y."/>
            <person name="Chen J."/>
            <person name="Wang L."/>
            <person name="Yu S."/>
            <person name="Wang B."/>
            <person name="Wei J."/>
            <person name="Song S."/>
            <person name="Lu X."/>
            <person name="Gao Z."/>
            <person name="Gu W."/>
            <person name="Deng X."/>
            <person name="Ma D."/>
            <person name="Wang S."/>
            <person name="Liang W."/>
            <person name="Fang L."/>
            <person name="Cai C."/>
            <person name="Zhu X."/>
            <person name="Zhou B."/>
            <person name="Zhang Y."/>
            <person name="Chen Z."/>
            <person name="Xu S."/>
            <person name="Zhu R."/>
            <person name="Wang S."/>
            <person name="Zhang T."/>
            <person name="Zhao G."/>
        </authorList>
    </citation>
    <scope>NUCLEOTIDE SEQUENCE [LARGE SCALE GENOMIC DNA]</scope>
    <source>
        <strain evidence="3">cv. Xinhai21</strain>
        <tissue evidence="2">Leaf</tissue>
    </source>
</reference>
<accession>A0A2P5XWW8</accession>
<proteinExistence type="predicted"/>
<name>A0A2P5XWW8_GOSBA</name>
<keyword evidence="1" id="KW-0812">Transmembrane</keyword>
<evidence type="ECO:0000313" key="3">
    <source>
        <dbReference type="Proteomes" id="UP000239757"/>
    </source>
</evidence>
<feature type="transmembrane region" description="Helical" evidence="1">
    <location>
        <begin position="29"/>
        <end position="49"/>
    </location>
</feature>
<protein>
    <submittedName>
        <fullName evidence="2">Uncharacterized protein</fullName>
    </submittedName>
</protein>
<dbReference type="EMBL" id="KZ664097">
    <property type="protein sequence ID" value="PPS07838.1"/>
    <property type="molecule type" value="Genomic_DNA"/>
</dbReference>
<sequence length="175" mass="20463">MGWLFKDKGPGWKKGWTEQAITSISAPPLPLLSIFGIICVLLMVSSYINLKREVHHTVFNLKMFLLFLPVMLIFAAQFLSKCERLVVPYVRTKRDLVRRTWDLPWGMIMVVVVLLVMLSYQSYFHSMWSPNIWSLAVMFGLSWADFLHRLALESHFISFKPSLPKQAKVRIFDWL</sequence>
<dbReference type="Proteomes" id="UP000239757">
    <property type="component" value="Unassembled WGS sequence"/>
</dbReference>
<evidence type="ECO:0000313" key="2">
    <source>
        <dbReference type="EMBL" id="PPS07838.1"/>
    </source>
</evidence>
<feature type="transmembrane region" description="Helical" evidence="1">
    <location>
        <begin position="101"/>
        <end position="120"/>
    </location>
</feature>
<feature type="transmembrane region" description="Helical" evidence="1">
    <location>
        <begin position="61"/>
        <end position="80"/>
    </location>
</feature>
<dbReference type="PANTHER" id="PTHR33306:SF40">
    <property type="entry name" value="EXPRESSED PROTEIN"/>
    <property type="match status" value="1"/>
</dbReference>
<dbReference type="OrthoDB" id="1935034at2759"/>
<dbReference type="AlphaFoldDB" id="A0A2P5XWW8"/>
<evidence type="ECO:0000256" key="1">
    <source>
        <dbReference type="SAM" id="Phobius"/>
    </source>
</evidence>
<gene>
    <name evidence="2" type="ORF">GOBAR_AA12797</name>
</gene>
<keyword evidence="1" id="KW-1133">Transmembrane helix</keyword>